<gene>
    <name evidence="2" type="ORF">CLV92_103270</name>
</gene>
<dbReference type="EMBL" id="PTJD01000003">
    <property type="protein sequence ID" value="PPK97735.1"/>
    <property type="molecule type" value="Genomic_DNA"/>
</dbReference>
<name>A0A2S6IUC3_9ACTN</name>
<dbReference type="Gene3D" id="2.40.33.20">
    <property type="entry name" value="PK beta-barrel domain-like"/>
    <property type="match status" value="1"/>
</dbReference>
<evidence type="ECO:0000259" key="1">
    <source>
        <dbReference type="PROSITE" id="PS51340"/>
    </source>
</evidence>
<sequence length="243" mass="25934">MRAAEQDDRSTGAAGHVGALARYPVKSLLGESLPRARFGTRLEGDRCWAVYTEDGRLGSGKNSRRFRAVDGLLHLRARLAPQGPLVRLPDGRELPAGEPGTDAELSALLGAPLALRPETTQPHHDDSPVHVVTTAALRRLAGLLGEPVDPARFRANVVVDTGDAEGFVEDRWLGRELHLGAEVVLRLTEPMPRCVMVTAAQEALPRAPQVLKTLGAVHDVEFGLQAEVVRGGSVALGDPVLLG</sequence>
<dbReference type="PANTHER" id="PTHR36930">
    <property type="entry name" value="METAL-SULFUR CLUSTER BIOSYNTHESIS PROTEINS YUAD-RELATED"/>
    <property type="match status" value="1"/>
</dbReference>
<dbReference type="PROSITE" id="PS51340">
    <property type="entry name" value="MOSC"/>
    <property type="match status" value="1"/>
</dbReference>
<feature type="domain" description="MOSC" evidence="1">
    <location>
        <begin position="94"/>
        <end position="243"/>
    </location>
</feature>
<keyword evidence="3" id="KW-1185">Reference proteome</keyword>
<dbReference type="Proteomes" id="UP000239485">
    <property type="component" value="Unassembled WGS sequence"/>
</dbReference>
<reference evidence="2 3" key="1">
    <citation type="submission" date="2018-02" db="EMBL/GenBank/DDBJ databases">
        <title>Genomic Encyclopedia of Archaeal and Bacterial Type Strains, Phase II (KMG-II): from individual species to whole genera.</title>
        <authorList>
            <person name="Goeker M."/>
        </authorList>
    </citation>
    <scope>NUCLEOTIDE SEQUENCE [LARGE SCALE GENOMIC DNA]</scope>
    <source>
        <strain evidence="2 3">DSM 22857</strain>
    </source>
</reference>
<dbReference type="PANTHER" id="PTHR36930:SF1">
    <property type="entry name" value="MOSC DOMAIN-CONTAINING PROTEIN"/>
    <property type="match status" value="1"/>
</dbReference>
<dbReference type="GO" id="GO:0030170">
    <property type="term" value="F:pyridoxal phosphate binding"/>
    <property type="evidence" value="ECO:0007669"/>
    <property type="project" value="InterPro"/>
</dbReference>
<organism evidence="2 3">
    <name type="scientific">Kineococcus xinjiangensis</name>
    <dbReference type="NCBI Taxonomy" id="512762"/>
    <lineage>
        <taxon>Bacteria</taxon>
        <taxon>Bacillati</taxon>
        <taxon>Actinomycetota</taxon>
        <taxon>Actinomycetes</taxon>
        <taxon>Kineosporiales</taxon>
        <taxon>Kineosporiaceae</taxon>
        <taxon>Kineococcus</taxon>
    </lineage>
</organism>
<dbReference type="OrthoDB" id="9793178at2"/>
<dbReference type="InterPro" id="IPR005302">
    <property type="entry name" value="MoCF_Sase_C"/>
</dbReference>
<dbReference type="SUPFAM" id="SSF50800">
    <property type="entry name" value="PK beta-barrel domain-like"/>
    <property type="match status" value="1"/>
</dbReference>
<dbReference type="GO" id="GO:0003824">
    <property type="term" value="F:catalytic activity"/>
    <property type="evidence" value="ECO:0007669"/>
    <property type="project" value="InterPro"/>
</dbReference>
<proteinExistence type="predicted"/>
<accession>A0A2S6IUC3</accession>
<dbReference type="Pfam" id="PF03473">
    <property type="entry name" value="MOSC"/>
    <property type="match status" value="1"/>
</dbReference>
<evidence type="ECO:0000313" key="2">
    <source>
        <dbReference type="EMBL" id="PPK97735.1"/>
    </source>
</evidence>
<evidence type="ECO:0000313" key="3">
    <source>
        <dbReference type="Proteomes" id="UP000239485"/>
    </source>
</evidence>
<dbReference type="GO" id="GO:0030151">
    <property type="term" value="F:molybdenum ion binding"/>
    <property type="evidence" value="ECO:0007669"/>
    <property type="project" value="InterPro"/>
</dbReference>
<comment type="caution">
    <text evidence="2">The sequence shown here is derived from an EMBL/GenBank/DDBJ whole genome shotgun (WGS) entry which is preliminary data.</text>
</comment>
<dbReference type="InterPro" id="IPR011037">
    <property type="entry name" value="Pyrv_Knase-like_insert_dom_sf"/>
</dbReference>
<dbReference type="AlphaFoldDB" id="A0A2S6IUC3"/>
<dbReference type="InterPro" id="IPR052716">
    <property type="entry name" value="MOSC_domain"/>
</dbReference>
<dbReference type="RefSeq" id="WP_104431894.1">
    <property type="nucleotide sequence ID" value="NZ_PTJD01000003.1"/>
</dbReference>
<protein>
    <recommendedName>
        <fullName evidence="1">MOSC domain-containing protein</fullName>
    </recommendedName>
</protein>